<evidence type="ECO:0000313" key="2">
    <source>
        <dbReference type="EMBL" id="GBN45971.1"/>
    </source>
</evidence>
<gene>
    <name evidence="2" type="ORF">AVEN_180312_1</name>
</gene>
<name>A0A4Y2P3Q6_ARAVE</name>
<sequence>MSRFAAAQGIFCEGPRYSDQKTRTTPDSATPLQTSAPHQREDVCPPIYYLMCNRQIYTADLPWNRVSNLEPPAPKPRPYHQATEAHVITQKHNK</sequence>
<feature type="region of interest" description="Disordered" evidence="1">
    <location>
        <begin position="68"/>
        <end position="94"/>
    </location>
</feature>
<dbReference type="Proteomes" id="UP000499080">
    <property type="component" value="Unassembled WGS sequence"/>
</dbReference>
<protein>
    <submittedName>
        <fullName evidence="2">Uncharacterized protein</fullName>
    </submittedName>
</protein>
<reference evidence="2 3" key="1">
    <citation type="journal article" date="2019" name="Sci. Rep.">
        <title>Orb-weaving spider Araneus ventricosus genome elucidates the spidroin gene catalogue.</title>
        <authorList>
            <person name="Kono N."/>
            <person name="Nakamura H."/>
            <person name="Ohtoshi R."/>
            <person name="Moran D.A.P."/>
            <person name="Shinohara A."/>
            <person name="Yoshida Y."/>
            <person name="Fujiwara M."/>
            <person name="Mori M."/>
            <person name="Tomita M."/>
            <person name="Arakawa K."/>
        </authorList>
    </citation>
    <scope>NUCLEOTIDE SEQUENCE [LARGE SCALE GENOMIC DNA]</scope>
</reference>
<feature type="compositionally biased region" description="Polar residues" evidence="1">
    <location>
        <begin position="25"/>
        <end position="37"/>
    </location>
</feature>
<comment type="caution">
    <text evidence="2">The sequence shown here is derived from an EMBL/GenBank/DDBJ whole genome shotgun (WGS) entry which is preliminary data.</text>
</comment>
<dbReference type="AlphaFoldDB" id="A0A4Y2P3Q6"/>
<evidence type="ECO:0000256" key="1">
    <source>
        <dbReference type="SAM" id="MobiDB-lite"/>
    </source>
</evidence>
<proteinExistence type="predicted"/>
<feature type="region of interest" description="Disordered" evidence="1">
    <location>
        <begin position="15"/>
        <end position="38"/>
    </location>
</feature>
<accession>A0A4Y2P3Q6</accession>
<evidence type="ECO:0000313" key="3">
    <source>
        <dbReference type="Proteomes" id="UP000499080"/>
    </source>
</evidence>
<organism evidence="2 3">
    <name type="scientific">Araneus ventricosus</name>
    <name type="common">Orbweaver spider</name>
    <name type="synonym">Epeira ventricosa</name>
    <dbReference type="NCBI Taxonomy" id="182803"/>
    <lineage>
        <taxon>Eukaryota</taxon>
        <taxon>Metazoa</taxon>
        <taxon>Ecdysozoa</taxon>
        <taxon>Arthropoda</taxon>
        <taxon>Chelicerata</taxon>
        <taxon>Arachnida</taxon>
        <taxon>Araneae</taxon>
        <taxon>Araneomorphae</taxon>
        <taxon>Entelegynae</taxon>
        <taxon>Araneoidea</taxon>
        <taxon>Araneidae</taxon>
        <taxon>Araneus</taxon>
    </lineage>
</organism>
<dbReference type="EMBL" id="BGPR01010400">
    <property type="protein sequence ID" value="GBN45971.1"/>
    <property type="molecule type" value="Genomic_DNA"/>
</dbReference>
<keyword evidence="3" id="KW-1185">Reference proteome</keyword>